<keyword evidence="1 2" id="KW-0812">Transmembrane</keyword>
<evidence type="ECO:0000313" key="3">
    <source>
        <dbReference type="Proteomes" id="UP000004688"/>
    </source>
</evidence>
<feature type="transmembrane region" description="Helical" evidence="1">
    <location>
        <begin position="146"/>
        <end position="165"/>
    </location>
</feature>
<evidence type="ECO:0000256" key="1">
    <source>
        <dbReference type="SAM" id="Phobius"/>
    </source>
</evidence>
<dbReference type="RefSeq" id="WP_015496048.1">
    <property type="nucleotide sequence ID" value="NC_020908.1"/>
</dbReference>
<dbReference type="InterPro" id="IPR025495">
    <property type="entry name" value="DUF4386"/>
</dbReference>
<keyword evidence="3" id="KW-1185">Reference proteome</keyword>
<feature type="transmembrane region" description="Helical" evidence="1">
    <location>
        <begin position="20"/>
        <end position="41"/>
    </location>
</feature>
<accession>M9RKC7</accession>
<keyword evidence="1" id="KW-0472">Membrane</keyword>
<protein>
    <submittedName>
        <fullName evidence="2">Putative transmembrane protein</fullName>
    </submittedName>
</protein>
<keyword evidence="1" id="KW-1133">Transmembrane helix</keyword>
<dbReference type="KEGG" id="oar:OA238_c30100"/>
<gene>
    <name evidence="2" type="ORF">OA238_c30100</name>
</gene>
<reference evidence="2 3" key="1">
    <citation type="journal article" date="2013" name="PLoS ONE">
        <title>Poles Apart: Arctic and Antarctic Octadecabacter strains Share High Genome Plasticity and a New Type of Xanthorhodopsin.</title>
        <authorList>
            <person name="Vollmers J."/>
            <person name="Voget S."/>
            <person name="Dietrich S."/>
            <person name="Gollnow K."/>
            <person name="Smits M."/>
            <person name="Meyer K."/>
            <person name="Brinkhoff T."/>
            <person name="Simon M."/>
            <person name="Daniel R."/>
        </authorList>
    </citation>
    <scope>NUCLEOTIDE SEQUENCE [LARGE SCALE GENOMIC DNA]</scope>
    <source>
        <strain evidence="2 3">238</strain>
    </source>
</reference>
<name>M9RKC7_9RHOB</name>
<feature type="transmembrane region" description="Helical" evidence="1">
    <location>
        <begin position="93"/>
        <end position="119"/>
    </location>
</feature>
<organism evidence="2 3">
    <name type="scientific">Octadecabacter arcticus 238</name>
    <dbReference type="NCBI Taxonomy" id="391616"/>
    <lineage>
        <taxon>Bacteria</taxon>
        <taxon>Pseudomonadati</taxon>
        <taxon>Pseudomonadota</taxon>
        <taxon>Alphaproteobacteria</taxon>
        <taxon>Rhodobacterales</taxon>
        <taxon>Roseobacteraceae</taxon>
        <taxon>Octadecabacter</taxon>
    </lineage>
</organism>
<dbReference type="EMBL" id="CP003742">
    <property type="protein sequence ID" value="AGI73019.1"/>
    <property type="molecule type" value="Genomic_DNA"/>
</dbReference>
<feature type="transmembrane region" description="Helical" evidence="1">
    <location>
        <begin position="61"/>
        <end position="81"/>
    </location>
</feature>
<proteinExistence type="predicted"/>
<evidence type="ECO:0000313" key="2">
    <source>
        <dbReference type="EMBL" id="AGI73019.1"/>
    </source>
</evidence>
<feature type="transmembrane region" description="Helical" evidence="1">
    <location>
        <begin position="172"/>
        <end position="191"/>
    </location>
</feature>
<sequence length="240" mass="25877">MSTDTQTTLNLKDARIAGALYLTIAVCGGFSIGYVPAQIVVAGDASSTAANLMGQLGLFRLGVLADSAVILLEIAITVILYQMFRTTSPRLALIAMVSRLGMIVVMGINLLLWVVPYVLLTQLMGLNPADSQAFAQVFFEAHALGIYVWQLFFGAHLLALGWIILRTKLVPLLLGWGLFIGAFGYLIQGLVELTFTDVAALDITIIGLLTIVTISELSFGLWLLIRGMRGNITQSISTEL</sequence>
<dbReference type="STRING" id="391616.OA238_c30100"/>
<dbReference type="HOGENOM" id="CLU_098561_1_0_5"/>
<dbReference type="eggNOG" id="ENOG502ZF5I">
    <property type="taxonomic scope" value="Bacteria"/>
</dbReference>
<dbReference type="AlphaFoldDB" id="M9RKC7"/>
<dbReference type="Pfam" id="PF14329">
    <property type="entry name" value="DUF4386"/>
    <property type="match status" value="1"/>
</dbReference>
<feature type="transmembrane region" description="Helical" evidence="1">
    <location>
        <begin position="203"/>
        <end position="225"/>
    </location>
</feature>
<dbReference type="Proteomes" id="UP000004688">
    <property type="component" value="Chromosome"/>
</dbReference>